<dbReference type="Pfam" id="PF00882">
    <property type="entry name" value="Zn_dep_PLPC"/>
    <property type="match status" value="1"/>
</dbReference>
<evidence type="ECO:0000259" key="3">
    <source>
        <dbReference type="Pfam" id="PF00882"/>
    </source>
</evidence>
<evidence type="ECO:0000313" key="5">
    <source>
        <dbReference type="Proteomes" id="UP000233782"/>
    </source>
</evidence>
<feature type="region of interest" description="Disordered" evidence="1">
    <location>
        <begin position="397"/>
        <end position="420"/>
    </location>
</feature>
<evidence type="ECO:0000313" key="4">
    <source>
        <dbReference type="EMBL" id="PKV62592.1"/>
    </source>
</evidence>
<dbReference type="Proteomes" id="UP000233782">
    <property type="component" value="Unassembled WGS sequence"/>
</dbReference>
<gene>
    <name evidence="4" type="ORF">BD749_3795</name>
</gene>
<name>A0A2N3U767_9BACT</name>
<organism evidence="4 5">
    <name type="scientific">Pontibacter ramchanderi</name>
    <dbReference type="NCBI Taxonomy" id="1179743"/>
    <lineage>
        <taxon>Bacteria</taxon>
        <taxon>Pseudomonadati</taxon>
        <taxon>Bacteroidota</taxon>
        <taxon>Cytophagia</taxon>
        <taxon>Cytophagales</taxon>
        <taxon>Hymenobacteraceae</taxon>
        <taxon>Pontibacter</taxon>
    </lineage>
</organism>
<feature type="signal peptide" evidence="2">
    <location>
        <begin position="1"/>
        <end position="27"/>
    </location>
</feature>
<dbReference type="InterPro" id="IPR029002">
    <property type="entry name" value="PLPC/GPLD1"/>
</dbReference>
<dbReference type="OrthoDB" id="648959at2"/>
<dbReference type="AlphaFoldDB" id="A0A2N3U767"/>
<reference evidence="4 5" key="1">
    <citation type="submission" date="2017-12" db="EMBL/GenBank/DDBJ databases">
        <title>Genomic Encyclopedia of Type Strains, Phase III (KMG-III): the genomes of soil and plant-associated and newly described type strains.</title>
        <authorList>
            <person name="Whitman W."/>
        </authorList>
    </citation>
    <scope>NUCLEOTIDE SEQUENCE [LARGE SCALE GENOMIC DNA]</scope>
    <source>
        <strain evidence="4 5">LP43</strain>
    </source>
</reference>
<protein>
    <submittedName>
        <fullName evidence="4">Zinc dependent phospholipase C</fullName>
    </submittedName>
</protein>
<dbReference type="EMBL" id="PJMU01000005">
    <property type="protein sequence ID" value="PKV62592.1"/>
    <property type="molecule type" value="Genomic_DNA"/>
</dbReference>
<proteinExistence type="predicted"/>
<dbReference type="RefSeq" id="WP_101447324.1">
    <property type="nucleotide sequence ID" value="NZ_PJMU01000005.1"/>
</dbReference>
<feature type="domain" description="Phospholipase C/D" evidence="3">
    <location>
        <begin position="32"/>
        <end position="211"/>
    </location>
</feature>
<comment type="caution">
    <text evidence="4">The sequence shown here is derived from an EMBL/GenBank/DDBJ whole genome shotgun (WGS) entry which is preliminary data.</text>
</comment>
<keyword evidence="5" id="KW-1185">Reference proteome</keyword>
<evidence type="ECO:0000256" key="2">
    <source>
        <dbReference type="SAM" id="SignalP"/>
    </source>
</evidence>
<feature type="chain" id="PRO_5014891361" evidence="2">
    <location>
        <begin position="28"/>
        <end position="420"/>
    </location>
</feature>
<accession>A0A2N3U767</accession>
<sequence>MNYRTLAKPGALALLLYLLLTATSARAYGVLTHQAIIDAAWKDSIEPLLRKRFPGATEEELLKAHAHAYGGSIVQDMGYFPFGNTFFTDLTHYVRSGAFVENLLKSSATIEEYGFALGALSHYNADIHGHPLGTNKAVALVYPKVRAEHGQEVTYAEDPVSHIKTEFGFDVLQVARGNYAPEKYQAFIGFSVSKELLERAFLETYGLELNDVFLNVPLAIGTYRYTIRGFIPDLTKAAWQAKKSDIQEASPGMTRRQFQYHMKRAEFNHTWGTDYERPNLLARFSAWVIKVLPKLGPFRTLAFKPPTPEAEKLFYHSFNTTVENYTILIKQLGQQGRLQLEDKQLDTGSPTKPGDYKLTDETYAELTQKLAKSDFKHTSQALRQDILRFYQPRKAMQEVEPDERSELKEALEKLQAHQLQ</sequence>
<evidence type="ECO:0000256" key="1">
    <source>
        <dbReference type="SAM" id="MobiDB-lite"/>
    </source>
</evidence>
<feature type="compositionally biased region" description="Basic and acidic residues" evidence="1">
    <location>
        <begin position="402"/>
        <end position="420"/>
    </location>
</feature>
<keyword evidence="2" id="KW-0732">Signal</keyword>